<name>A0A7Z2ZQ70_9BACL</name>
<dbReference type="KEGG" id="cheb:HH215_28500"/>
<sequence length="196" mass="21626">MTMHVNIGGAWKQAKEVWVNIGGVWKKTKEVHTNIGGAWKKGYSGAVILQQGAKLNDFDSIIQKNSDHVLVRVGVYNSGVPAYNTLETSEAIDSAGYNQIVVDMAHIATNSVWHSSRINWGPFSTSATYTPSTVESRITATLTMANPGVYKIEIQPNIHSDNGQQLHSVTIKVYSIKLRNTVNSAEKFVWDINQQP</sequence>
<proteinExistence type="predicted"/>
<evidence type="ECO:0000313" key="2">
    <source>
        <dbReference type="Proteomes" id="UP000502248"/>
    </source>
</evidence>
<dbReference type="Proteomes" id="UP000502248">
    <property type="component" value="Chromosome"/>
</dbReference>
<accession>A0A7Z2ZQ70</accession>
<dbReference type="EMBL" id="CP051680">
    <property type="protein sequence ID" value="QJD86722.1"/>
    <property type="molecule type" value="Genomic_DNA"/>
</dbReference>
<dbReference type="RefSeq" id="WP_169282968.1">
    <property type="nucleotide sequence ID" value="NZ_CP051680.1"/>
</dbReference>
<dbReference type="AlphaFoldDB" id="A0A7Z2ZQ70"/>
<keyword evidence="2" id="KW-1185">Reference proteome</keyword>
<reference evidence="1 2" key="1">
    <citation type="submission" date="2020-04" db="EMBL/GenBank/DDBJ databases">
        <title>Genome sequencing of novel species.</title>
        <authorList>
            <person name="Heo J."/>
            <person name="Kim S.-J."/>
            <person name="Kim J.-S."/>
            <person name="Hong S.-B."/>
            <person name="Kwon S.-W."/>
        </authorList>
    </citation>
    <scope>NUCLEOTIDE SEQUENCE [LARGE SCALE GENOMIC DNA]</scope>
    <source>
        <strain evidence="1 2">MFER-1</strain>
    </source>
</reference>
<protein>
    <submittedName>
        <fullName evidence="1">Uncharacterized protein</fullName>
    </submittedName>
</protein>
<organism evidence="1 2">
    <name type="scientific">Cohnella herbarum</name>
    <dbReference type="NCBI Taxonomy" id="2728023"/>
    <lineage>
        <taxon>Bacteria</taxon>
        <taxon>Bacillati</taxon>
        <taxon>Bacillota</taxon>
        <taxon>Bacilli</taxon>
        <taxon>Bacillales</taxon>
        <taxon>Paenibacillaceae</taxon>
        <taxon>Cohnella</taxon>
    </lineage>
</organism>
<gene>
    <name evidence="1" type="ORF">HH215_28500</name>
</gene>
<evidence type="ECO:0000313" key="1">
    <source>
        <dbReference type="EMBL" id="QJD86722.1"/>
    </source>
</evidence>